<proteinExistence type="predicted"/>
<keyword evidence="2" id="KW-1185">Reference proteome</keyword>
<sequence>MELVDPIDDSDRLQDDAMLWARGFYKIMEDTNIPRSALFDYDNCNPLPADASAENPLPSLYLVKKCFEEVSDVTFTRHHSCPRGCMMYCDDETTTCAYCPAARLAAPENPASYVDNLSIREYMAGKLHQATTRNQLLYRHQRSNDSGNADDILDGDVYKLLVNDGLFSSQYDIAIGLSIDGFTPLDKSSFQATMVNMTVYNLRPMISTLSPTTIMIISGTNKPRDLESFLQPVFTESMQLTSGWLDVVLDNRQEIHAKVHFLTFTGDIPAVADLIHHSGHMSKWGCRVYLVRGAHSGGMYFHGMASKFPIRQVASFQHTLRHSNDDKNAELYCDFMIIE</sequence>
<reference evidence="1" key="1">
    <citation type="submission" date="2016-04" db="EMBL/GenBank/DDBJ databases">
        <authorList>
            <person name="Evans L.H."/>
            <person name="Alamgir A."/>
            <person name="Owens N."/>
            <person name="Weber N.D."/>
            <person name="Virtaneva K."/>
            <person name="Barbian K."/>
            <person name="Babar A."/>
            <person name="Rosenke K."/>
        </authorList>
    </citation>
    <scope>NUCLEOTIDE SEQUENCE [LARGE SCALE GENOMIC DNA]</scope>
    <source>
        <strain evidence="1">CBS 101.48</strain>
    </source>
</reference>
<organism evidence="1">
    <name type="scientific">Absidia glauca</name>
    <name type="common">Pin mould</name>
    <dbReference type="NCBI Taxonomy" id="4829"/>
    <lineage>
        <taxon>Eukaryota</taxon>
        <taxon>Fungi</taxon>
        <taxon>Fungi incertae sedis</taxon>
        <taxon>Mucoromycota</taxon>
        <taxon>Mucoromycotina</taxon>
        <taxon>Mucoromycetes</taxon>
        <taxon>Mucorales</taxon>
        <taxon>Cunninghamellaceae</taxon>
        <taxon>Absidia</taxon>
    </lineage>
</organism>
<evidence type="ECO:0000313" key="1">
    <source>
        <dbReference type="EMBL" id="SAL99216.1"/>
    </source>
</evidence>
<dbReference type="AlphaFoldDB" id="A0A168MU78"/>
<gene>
    <name evidence="1" type="primary">ABSGL_04803.1 scaffold 5911</name>
</gene>
<protein>
    <submittedName>
        <fullName evidence="1">Uncharacterized protein</fullName>
    </submittedName>
</protein>
<dbReference type="OrthoDB" id="2289822at2759"/>
<dbReference type="Proteomes" id="UP000078561">
    <property type="component" value="Unassembled WGS sequence"/>
</dbReference>
<dbReference type="InParanoid" id="A0A168MU78"/>
<accession>A0A168MU78</accession>
<name>A0A168MU78_ABSGL</name>
<evidence type="ECO:0000313" key="2">
    <source>
        <dbReference type="Proteomes" id="UP000078561"/>
    </source>
</evidence>
<dbReference type="EMBL" id="LT552523">
    <property type="protein sequence ID" value="SAL99216.1"/>
    <property type="molecule type" value="Genomic_DNA"/>
</dbReference>